<evidence type="ECO:0000313" key="7">
    <source>
        <dbReference type="EMBL" id="OIJ40558.1"/>
    </source>
</evidence>
<dbReference type="GO" id="GO:0016020">
    <property type="term" value="C:membrane"/>
    <property type="evidence" value="ECO:0007669"/>
    <property type="project" value="UniProtKB-SubCell"/>
</dbReference>
<dbReference type="PROSITE" id="PS50850">
    <property type="entry name" value="MFS"/>
    <property type="match status" value="1"/>
</dbReference>
<comment type="caution">
    <text evidence="7">The sequence shown here is derived from an EMBL/GenBank/DDBJ whole genome shotgun (WGS) entry which is preliminary data.</text>
</comment>
<dbReference type="Pfam" id="PF07690">
    <property type="entry name" value="MFS_1"/>
    <property type="match status" value="1"/>
</dbReference>
<reference evidence="7 8" key="1">
    <citation type="submission" date="2014-10" db="EMBL/GenBank/DDBJ databases">
        <authorList>
            <person name="Seo M.-J."/>
            <person name="Seok Y.J."/>
            <person name="Cha I.-T."/>
        </authorList>
    </citation>
    <scope>NUCLEOTIDE SEQUENCE [LARGE SCALE GENOMIC DNA]</scope>
    <source>
        <strain evidence="7 8">NEU</strain>
    </source>
</reference>
<evidence type="ECO:0000259" key="6">
    <source>
        <dbReference type="PROSITE" id="PS50850"/>
    </source>
</evidence>
<feature type="transmembrane region" description="Helical" evidence="5">
    <location>
        <begin position="310"/>
        <end position="329"/>
    </location>
</feature>
<dbReference type="PANTHER" id="PTHR11662">
    <property type="entry name" value="SOLUTE CARRIER FAMILY 17"/>
    <property type="match status" value="1"/>
</dbReference>
<feature type="transmembrane region" description="Helical" evidence="5">
    <location>
        <begin position="366"/>
        <end position="388"/>
    </location>
</feature>
<dbReference type="Proteomes" id="UP000180246">
    <property type="component" value="Unassembled WGS sequence"/>
</dbReference>
<feature type="domain" description="Major facilitator superfamily (MFS) profile" evidence="6">
    <location>
        <begin position="21"/>
        <end position="423"/>
    </location>
</feature>
<sequence>MIPAILGRTRGGAIRGLRWWMIGLIMLGAVVNYLTRSSLAVAAPTLLAELEITAREYSYITAAFQGAIMLQPLCGYVLDVIGLKYGFAIFATAWSLICMAHGMATNWQTLAILRGLLGFAEGSANPAGMKAVSEWFPAKERGLAGGVFNIGASFGSMLAPPLVVWAILHYNWQSAFVITGALGLVWVCAWLLLYDAPKRHRRLSEAEAAHIAAGQEDHLAGDGTKPSVLSILKQRNFWGIALPRFLADPAWGTLAFWVPLYLTTVRGFELKDIAMFAWLPFLAADLGCMFGPVVVLALQKRGVRLINARRGAFTLGAIMMMGVAFVGYVDDAYAAIALLSLAGFAHQTLSVTVITMSSDLFRRNEVATVAGMCGTFGNLGLLIFSLLIGTLLASVGYTPFFVSLAVLDLVAAVLLWTLVRDPTFEPQPISMQKP</sequence>
<dbReference type="InterPro" id="IPR050382">
    <property type="entry name" value="MFS_Na/Anion_cotransporter"/>
</dbReference>
<evidence type="ECO:0000256" key="2">
    <source>
        <dbReference type="ARBA" id="ARBA00022692"/>
    </source>
</evidence>
<dbReference type="InterPro" id="IPR036259">
    <property type="entry name" value="MFS_trans_sf"/>
</dbReference>
<dbReference type="InterPro" id="IPR020846">
    <property type="entry name" value="MFS_dom"/>
</dbReference>
<keyword evidence="2 5" id="KW-0812">Transmembrane</keyword>
<proteinExistence type="predicted"/>
<dbReference type="CDD" id="cd17319">
    <property type="entry name" value="MFS_ExuT_GudP_like"/>
    <property type="match status" value="1"/>
</dbReference>
<feature type="transmembrane region" description="Helical" evidence="5">
    <location>
        <begin position="84"/>
        <end position="104"/>
    </location>
</feature>
<dbReference type="GO" id="GO:0015134">
    <property type="term" value="F:hexuronate transmembrane transporter activity"/>
    <property type="evidence" value="ECO:0007669"/>
    <property type="project" value="TreeGrafter"/>
</dbReference>
<dbReference type="InterPro" id="IPR011701">
    <property type="entry name" value="MFS"/>
</dbReference>
<feature type="transmembrane region" description="Helical" evidence="5">
    <location>
        <begin position="147"/>
        <end position="168"/>
    </location>
</feature>
<accession>A0A1S2N662</accession>
<feature type="transmembrane region" description="Helical" evidence="5">
    <location>
        <begin position="17"/>
        <end position="35"/>
    </location>
</feature>
<evidence type="ECO:0000256" key="4">
    <source>
        <dbReference type="ARBA" id="ARBA00023136"/>
    </source>
</evidence>
<dbReference type="EMBL" id="JRYB01000001">
    <property type="protein sequence ID" value="OIJ40558.1"/>
    <property type="molecule type" value="Genomic_DNA"/>
</dbReference>
<feature type="transmembrane region" description="Helical" evidence="5">
    <location>
        <begin position="275"/>
        <end position="298"/>
    </location>
</feature>
<keyword evidence="4 5" id="KW-0472">Membrane</keyword>
<dbReference type="AlphaFoldDB" id="A0A1S2N662"/>
<gene>
    <name evidence="7" type="ORF">LO55_3157</name>
</gene>
<feature type="transmembrane region" description="Helical" evidence="5">
    <location>
        <begin position="400"/>
        <end position="419"/>
    </location>
</feature>
<comment type="subcellular location">
    <subcellularLocation>
        <location evidence="1">Membrane</location>
        <topology evidence="1">Multi-pass membrane protein</topology>
    </subcellularLocation>
</comment>
<name>A0A1S2N662_9BURK</name>
<keyword evidence="3 5" id="KW-1133">Transmembrane helix</keyword>
<feature type="transmembrane region" description="Helical" evidence="5">
    <location>
        <begin position="174"/>
        <end position="194"/>
    </location>
</feature>
<evidence type="ECO:0000313" key="8">
    <source>
        <dbReference type="Proteomes" id="UP000180246"/>
    </source>
</evidence>
<evidence type="ECO:0000256" key="1">
    <source>
        <dbReference type="ARBA" id="ARBA00004141"/>
    </source>
</evidence>
<dbReference type="Gene3D" id="1.20.1250.20">
    <property type="entry name" value="MFS general substrate transporter like domains"/>
    <property type="match status" value="2"/>
</dbReference>
<organism evidence="7 8">
    <name type="scientific">Massilia timonae</name>
    <dbReference type="NCBI Taxonomy" id="47229"/>
    <lineage>
        <taxon>Bacteria</taxon>
        <taxon>Pseudomonadati</taxon>
        <taxon>Pseudomonadota</taxon>
        <taxon>Betaproteobacteria</taxon>
        <taxon>Burkholderiales</taxon>
        <taxon>Oxalobacteraceae</taxon>
        <taxon>Telluria group</taxon>
        <taxon>Massilia</taxon>
    </lineage>
</organism>
<dbReference type="RefSeq" id="WP_071362154.1">
    <property type="nucleotide sequence ID" value="NZ_JRYB01000001.1"/>
</dbReference>
<feature type="transmembrane region" description="Helical" evidence="5">
    <location>
        <begin position="245"/>
        <end position="263"/>
    </location>
</feature>
<dbReference type="SUPFAM" id="SSF103473">
    <property type="entry name" value="MFS general substrate transporter"/>
    <property type="match status" value="1"/>
</dbReference>
<feature type="transmembrane region" description="Helical" evidence="5">
    <location>
        <begin position="335"/>
        <end position="354"/>
    </location>
</feature>
<protein>
    <submittedName>
        <fullName evidence="7">Major Facilitator Superfamily protein</fullName>
    </submittedName>
</protein>
<evidence type="ECO:0000256" key="3">
    <source>
        <dbReference type="ARBA" id="ARBA00022989"/>
    </source>
</evidence>
<dbReference type="PANTHER" id="PTHR11662:SF285">
    <property type="entry name" value="HEXURONATE TRANSPORTER"/>
    <property type="match status" value="1"/>
</dbReference>
<evidence type="ECO:0000256" key="5">
    <source>
        <dbReference type="SAM" id="Phobius"/>
    </source>
</evidence>